<dbReference type="GO" id="GO:0016987">
    <property type="term" value="F:sigma factor activity"/>
    <property type="evidence" value="ECO:0007669"/>
    <property type="project" value="UniProtKB-KW"/>
</dbReference>
<organism evidence="7 8">
    <name type="scientific">Marinifilum breve</name>
    <dbReference type="NCBI Taxonomy" id="2184082"/>
    <lineage>
        <taxon>Bacteria</taxon>
        <taxon>Pseudomonadati</taxon>
        <taxon>Bacteroidota</taxon>
        <taxon>Bacteroidia</taxon>
        <taxon>Marinilabiliales</taxon>
        <taxon>Marinifilaceae</taxon>
    </lineage>
</organism>
<evidence type="ECO:0000259" key="6">
    <source>
        <dbReference type="Pfam" id="PF08281"/>
    </source>
</evidence>
<evidence type="ECO:0000256" key="2">
    <source>
        <dbReference type="ARBA" id="ARBA00023015"/>
    </source>
</evidence>
<dbReference type="NCBIfam" id="TIGR02937">
    <property type="entry name" value="sigma70-ECF"/>
    <property type="match status" value="1"/>
</dbReference>
<dbReference type="InterPro" id="IPR013325">
    <property type="entry name" value="RNA_pol_sigma_r2"/>
</dbReference>
<name>A0A2V3ZX11_9BACT</name>
<gene>
    <name evidence="7" type="ORF">DF185_10030</name>
</gene>
<protein>
    <submittedName>
        <fullName evidence="7">RNA polymerase sigma-70 factor</fullName>
    </submittedName>
</protein>
<comment type="caution">
    <text evidence="7">The sequence shown here is derived from an EMBL/GenBank/DDBJ whole genome shotgun (WGS) entry which is preliminary data.</text>
</comment>
<feature type="domain" description="RNA polymerase sigma-70 region 2" evidence="5">
    <location>
        <begin position="23"/>
        <end position="90"/>
    </location>
</feature>
<evidence type="ECO:0000259" key="5">
    <source>
        <dbReference type="Pfam" id="PF04542"/>
    </source>
</evidence>
<dbReference type="Gene3D" id="1.10.10.10">
    <property type="entry name" value="Winged helix-like DNA-binding domain superfamily/Winged helix DNA-binding domain"/>
    <property type="match status" value="1"/>
</dbReference>
<evidence type="ECO:0000256" key="1">
    <source>
        <dbReference type="ARBA" id="ARBA00010641"/>
    </source>
</evidence>
<accession>A0A2V3ZX11</accession>
<dbReference type="Gene3D" id="1.10.1740.10">
    <property type="match status" value="1"/>
</dbReference>
<dbReference type="InterPro" id="IPR014284">
    <property type="entry name" value="RNA_pol_sigma-70_dom"/>
</dbReference>
<dbReference type="InterPro" id="IPR007627">
    <property type="entry name" value="RNA_pol_sigma70_r2"/>
</dbReference>
<evidence type="ECO:0000256" key="3">
    <source>
        <dbReference type="ARBA" id="ARBA00023082"/>
    </source>
</evidence>
<dbReference type="Pfam" id="PF04542">
    <property type="entry name" value="Sigma70_r2"/>
    <property type="match status" value="1"/>
</dbReference>
<dbReference type="InterPro" id="IPR036388">
    <property type="entry name" value="WH-like_DNA-bd_sf"/>
</dbReference>
<dbReference type="SUPFAM" id="SSF88659">
    <property type="entry name" value="Sigma3 and sigma4 domains of RNA polymerase sigma factors"/>
    <property type="match status" value="1"/>
</dbReference>
<keyword evidence="4" id="KW-0804">Transcription</keyword>
<dbReference type="AlphaFoldDB" id="A0A2V3ZX11"/>
<dbReference type="RefSeq" id="WP_110360623.1">
    <property type="nucleotide sequence ID" value="NZ_QFLI01000004.1"/>
</dbReference>
<dbReference type="InterPro" id="IPR013324">
    <property type="entry name" value="RNA_pol_sigma_r3/r4-like"/>
</dbReference>
<evidence type="ECO:0000313" key="8">
    <source>
        <dbReference type="Proteomes" id="UP000248079"/>
    </source>
</evidence>
<evidence type="ECO:0000256" key="4">
    <source>
        <dbReference type="ARBA" id="ARBA00023163"/>
    </source>
</evidence>
<evidence type="ECO:0000313" key="7">
    <source>
        <dbReference type="EMBL" id="PXY00989.1"/>
    </source>
</evidence>
<dbReference type="OrthoDB" id="759001at2"/>
<dbReference type="SUPFAM" id="SSF88946">
    <property type="entry name" value="Sigma2 domain of RNA polymerase sigma factors"/>
    <property type="match status" value="1"/>
</dbReference>
<dbReference type="InterPro" id="IPR039425">
    <property type="entry name" value="RNA_pol_sigma-70-like"/>
</dbReference>
<sequence length="183" mass="21808">MEQHEQDIIQKFKNGDQSGLRMLFDLYYTPLCVFAYKYFDSYEKAEDIVQEAFINLWEKERMIEFTGSIKSYLFSIVRNNSINQIKKDSRFRFEEVENKAYDIIEDNYESEQLEERTENLYKEIAELPAQCKAVFEAIAFDKMKYAEVAEDMDISINTVKTHYKRALKQLRSNLDILVMILLP</sequence>
<dbReference type="Pfam" id="PF08281">
    <property type="entry name" value="Sigma70_r4_2"/>
    <property type="match status" value="1"/>
</dbReference>
<dbReference type="PANTHER" id="PTHR43133">
    <property type="entry name" value="RNA POLYMERASE ECF-TYPE SIGMA FACTO"/>
    <property type="match status" value="1"/>
</dbReference>
<feature type="domain" description="RNA polymerase sigma factor 70 region 4 type 2" evidence="6">
    <location>
        <begin position="118"/>
        <end position="170"/>
    </location>
</feature>
<dbReference type="NCBIfam" id="TIGR02985">
    <property type="entry name" value="Sig70_bacteroi1"/>
    <property type="match status" value="1"/>
</dbReference>
<dbReference type="EMBL" id="QFLI01000004">
    <property type="protein sequence ID" value="PXY00989.1"/>
    <property type="molecule type" value="Genomic_DNA"/>
</dbReference>
<dbReference type="Proteomes" id="UP000248079">
    <property type="component" value="Unassembled WGS sequence"/>
</dbReference>
<dbReference type="InterPro" id="IPR014327">
    <property type="entry name" value="RNA_pol_sigma70_bacteroid"/>
</dbReference>
<dbReference type="InterPro" id="IPR013249">
    <property type="entry name" value="RNA_pol_sigma70_r4_t2"/>
</dbReference>
<dbReference type="GO" id="GO:0003677">
    <property type="term" value="F:DNA binding"/>
    <property type="evidence" value="ECO:0007669"/>
    <property type="project" value="InterPro"/>
</dbReference>
<comment type="similarity">
    <text evidence="1">Belongs to the sigma-70 factor family. ECF subfamily.</text>
</comment>
<dbReference type="PANTHER" id="PTHR43133:SF46">
    <property type="entry name" value="RNA POLYMERASE SIGMA-70 FACTOR ECF SUBFAMILY"/>
    <property type="match status" value="1"/>
</dbReference>
<dbReference type="GO" id="GO:0006352">
    <property type="term" value="P:DNA-templated transcription initiation"/>
    <property type="evidence" value="ECO:0007669"/>
    <property type="project" value="InterPro"/>
</dbReference>
<reference evidence="7 8" key="1">
    <citation type="submission" date="2018-05" db="EMBL/GenBank/DDBJ databases">
        <title>Marinifilum breve JC075T sp. nov., a marine bacterium isolated from Yongle Blue Hole in the South China Sea.</title>
        <authorList>
            <person name="Fu T."/>
        </authorList>
    </citation>
    <scope>NUCLEOTIDE SEQUENCE [LARGE SCALE GENOMIC DNA]</scope>
    <source>
        <strain evidence="7 8">JC075</strain>
    </source>
</reference>
<keyword evidence="2" id="KW-0805">Transcription regulation</keyword>
<keyword evidence="8" id="KW-1185">Reference proteome</keyword>
<keyword evidence="3" id="KW-0731">Sigma factor</keyword>
<proteinExistence type="inferred from homology"/>